<feature type="region of interest" description="Disordered" evidence="1">
    <location>
        <begin position="1"/>
        <end position="21"/>
    </location>
</feature>
<dbReference type="PANTHER" id="PTHR46328">
    <property type="entry name" value="FAR-RED IMPAIRED RESPONSIVE (FAR1) FAMILY PROTEIN-RELATED"/>
    <property type="match status" value="1"/>
</dbReference>
<protein>
    <recommendedName>
        <fullName evidence="4">Protein FAR1-RELATED SEQUENCE</fullName>
    </recommendedName>
</protein>
<dbReference type="OrthoDB" id="128308at2759"/>
<sequence>MKVSENGTDISQDDMGSMEETPEDTILVRQNSVNLVPFIGQRFISQDSAYEFYYSFAKQCGFSIRCHRTHGKDGVCRGVTRRYFTCHRGGYPQMKLSEDGKMKRNHYSSRCVCFSNIHNHEMLKSNEVHLLPAYCTIFSDGKNRICIFAKASWNVGATDVTIDGARERNVNQDNDAIDLIVICKKLKDEMKITALNITSKLVATTALLLACHMKAKWISQNKGTEMPNKGFLSAESQLDCFVEELADIVDYKSEMPQKLNSVFPKQFHPLNHVQLLFLLHMPLANSKNSSFISITSSRMQSEKIQLLESIASTIMAESVETEECLDVACEQISMVLSHIRGLPRQIHGENAFNCPSDSLILPEVEDSGGIVTLGKLKERRPRGGVDISRKRRHNSSPCCGHFGHYASDCPMMRSEHLSGSELGYW</sequence>
<evidence type="ECO:0000313" key="3">
    <source>
        <dbReference type="Proteomes" id="UP000886885"/>
    </source>
</evidence>
<dbReference type="Proteomes" id="UP000886885">
    <property type="component" value="Chromosome 10D"/>
</dbReference>
<dbReference type="AlphaFoldDB" id="A0A8X7Z0C8"/>
<keyword evidence="3" id="KW-1185">Reference proteome</keyword>
<dbReference type="PANTHER" id="PTHR46328:SF27">
    <property type="entry name" value="OS12G0287500 PROTEIN"/>
    <property type="match status" value="1"/>
</dbReference>
<comment type="caution">
    <text evidence="2">The sequence shown here is derived from an EMBL/GenBank/DDBJ whole genome shotgun (WGS) entry which is preliminary data.</text>
</comment>
<dbReference type="EMBL" id="JAAWWB010000020">
    <property type="protein sequence ID" value="KAG6757863.1"/>
    <property type="molecule type" value="Genomic_DNA"/>
</dbReference>
<gene>
    <name evidence="2" type="ORF">POTOM_038189</name>
</gene>
<accession>A0A8X7Z0C8</accession>
<feature type="compositionally biased region" description="Polar residues" evidence="1">
    <location>
        <begin position="1"/>
        <end position="10"/>
    </location>
</feature>
<reference evidence="2" key="1">
    <citation type="journal article" date="2020" name="bioRxiv">
        <title>Hybrid origin of Populus tomentosa Carr. identified through genome sequencing and phylogenomic analysis.</title>
        <authorList>
            <person name="An X."/>
            <person name="Gao K."/>
            <person name="Chen Z."/>
            <person name="Li J."/>
            <person name="Yang X."/>
            <person name="Yang X."/>
            <person name="Zhou J."/>
            <person name="Guo T."/>
            <person name="Zhao T."/>
            <person name="Huang S."/>
            <person name="Miao D."/>
            <person name="Khan W.U."/>
            <person name="Rao P."/>
            <person name="Ye M."/>
            <person name="Lei B."/>
            <person name="Liao W."/>
            <person name="Wang J."/>
            <person name="Ji L."/>
            <person name="Li Y."/>
            <person name="Guo B."/>
            <person name="Mustafa N.S."/>
            <person name="Li S."/>
            <person name="Yun Q."/>
            <person name="Keller S.R."/>
            <person name="Mao J."/>
            <person name="Zhang R."/>
            <person name="Strauss S.H."/>
        </authorList>
    </citation>
    <scope>NUCLEOTIDE SEQUENCE</scope>
    <source>
        <strain evidence="2">GM15</strain>
        <tissue evidence="2">Leaf</tissue>
    </source>
</reference>
<evidence type="ECO:0000256" key="1">
    <source>
        <dbReference type="SAM" id="MobiDB-lite"/>
    </source>
</evidence>
<name>A0A8X7Z0C8_POPTO</name>
<evidence type="ECO:0000313" key="2">
    <source>
        <dbReference type="EMBL" id="KAG6757863.1"/>
    </source>
</evidence>
<proteinExistence type="predicted"/>
<organism evidence="2 3">
    <name type="scientific">Populus tomentosa</name>
    <name type="common">Chinese white poplar</name>
    <dbReference type="NCBI Taxonomy" id="118781"/>
    <lineage>
        <taxon>Eukaryota</taxon>
        <taxon>Viridiplantae</taxon>
        <taxon>Streptophyta</taxon>
        <taxon>Embryophyta</taxon>
        <taxon>Tracheophyta</taxon>
        <taxon>Spermatophyta</taxon>
        <taxon>Magnoliopsida</taxon>
        <taxon>eudicotyledons</taxon>
        <taxon>Gunneridae</taxon>
        <taxon>Pentapetalae</taxon>
        <taxon>rosids</taxon>
        <taxon>fabids</taxon>
        <taxon>Malpighiales</taxon>
        <taxon>Salicaceae</taxon>
        <taxon>Saliceae</taxon>
        <taxon>Populus</taxon>
    </lineage>
</organism>
<evidence type="ECO:0008006" key="4">
    <source>
        <dbReference type="Google" id="ProtNLM"/>
    </source>
</evidence>